<dbReference type="InterPro" id="IPR020806">
    <property type="entry name" value="PKS_PP-bd"/>
</dbReference>
<dbReference type="InterPro" id="IPR013154">
    <property type="entry name" value="ADH-like_N"/>
</dbReference>
<dbReference type="PANTHER" id="PTHR43775">
    <property type="entry name" value="FATTY ACID SYNTHASE"/>
    <property type="match status" value="1"/>
</dbReference>
<dbReference type="SMART" id="SM00823">
    <property type="entry name" value="PKS_PP"/>
    <property type="match status" value="5"/>
</dbReference>
<feature type="active site" description="Proton donor; for dehydratase activity" evidence="9">
    <location>
        <position position="4032"/>
    </location>
</feature>
<dbReference type="InterPro" id="IPR016039">
    <property type="entry name" value="Thiolase-like"/>
</dbReference>
<reference evidence="14" key="1">
    <citation type="journal article" date="2019" name="Int. J. Syst. Evol. Microbiol.">
        <title>The Global Catalogue of Microorganisms (GCM) 10K type strain sequencing project: providing services to taxonomists for standard genome sequencing and annotation.</title>
        <authorList>
            <consortium name="The Broad Institute Genomics Platform"/>
            <consortium name="The Broad Institute Genome Sequencing Center for Infectious Disease"/>
            <person name="Wu L."/>
            <person name="Ma J."/>
        </authorList>
    </citation>
    <scope>NUCLEOTIDE SEQUENCE [LARGE SCALE GENOMIC DNA]</scope>
    <source>
        <strain evidence="14">JCM 14545</strain>
    </source>
</reference>
<dbReference type="PROSITE" id="PS52004">
    <property type="entry name" value="KS3_2"/>
    <property type="match status" value="5"/>
</dbReference>
<dbReference type="CDD" id="cd08956">
    <property type="entry name" value="KR_3_FAS_SDR_x"/>
    <property type="match status" value="1"/>
</dbReference>
<dbReference type="InterPro" id="IPR014031">
    <property type="entry name" value="Ketoacyl_synth_C"/>
</dbReference>
<dbReference type="Gene3D" id="3.40.50.11460">
    <property type="match status" value="1"/>
</dbReference>
<dbReference type="Pfam" id="PF02801">
    <property type="entry name" value="Ketoacyl-synt_C"/>
    <property type="match status" value="5"/>
</dbReference>
<feature type="region of interest" description="C-terminal hotdog fold" evidence="9">
    <location>
        <begin position="3973"/>
        <end position="4110"/>
    </location>
</feature>
<keyword evidence="7" id="KW-0511">Multifunctional enzyme</keyword>
<feature type="domain" description="PKS/mFAS DH" evidence="12">
    <location>
        <begin position="3837"/>
        <end position="4110"/>
    </location>
</feature>
<dbReference type="EMBL" id="BAAANN010000007">
    <property type="protein sequence ID" value="GAA1952195.1"/>
    <property type="molecule type" value="Genomic_DNA"/>
</dbReference>
<keyword evidence="4" id="KW-0597">Phosphoprotein</keyword>
<keyword evidence="14" id="KW-1185">Reference proteome</keyword>
<feature type="domain" description="Carrier" evidence="10">
    <location>
        <begin position="2862"/>
        <end position="2937"/>
    </location>
</feature>
<dbReference type="InterPro" id="IPR036299">
    <property type="entry name" value="Polyketide_synth_docking_sf"/>
</dbReference>
<dbReference type="InterPro" id="IPR049552">
    <property type="entry name" value="PKS_DH_N"/>
</dbReference>
<dbReference type="InterPro" id="IPR014030">
    <property type="entry name" value="Ketoacyl_synth_N"/>
</dbReference>
<dbReference type="SMART" id="SM00825">
    <property type="entry name" value="PKS_KS"/>
    <property type="match status" value="5"/>
</dbReference>
<feature type="domain" description="Carrier" evidence="10">
    <location>
        <begin position="7664"/>
        <end position="7739"/>
    </location>
</feature>
<dbReference type="InterPro" id="IPR006162">
    <property type="entry name" value="Ppantetheine_attach_site"/>
</dbReference>
<dbReference type="InterPro" id="IPR020807">
    <property type="entry name" value="PKS_DH"/>
</dbReference>
<dbReference type="Pfam" id="PF13602">
    <property type="entry name" value="ADH_zinc_N_2"/>
    <property type="match status" value="1"/>
</dbReference>
<dbReference type="SUPFAM" id="SSF52151">
    <property type="entry name" value="FabD/lysophospholipase-like"/>
    <property type="match status" value="5"/>
</dbReference>
<dbReference type="Gene3D" id="3.30.70.3290">
    <property type="match status" value="5"/>
</dbReference>
<dbReference type="Pfam" id="PF08659">
    <property type="entry name" value="KR"/>
    <property type="match status" value="4"/>
</dbReference>
<dbReference type="Gene3D" id="3.40.47.10">
    <property type="match status" value="5"/>
</dbReference>
<dbReference type="InterPro" id="IPR050091">
    <property type="entry name" value="PKS_NRPS_Biosynth_Enz"/>
</dbReference>
<evidence type="ECO:0000256" key="2">
    <source>
        <dbReference type="ARBA" id="ARBA00004792"/>
    </source>
</evidence>
<name>A0ABP5BV73_9PSEU</name>
<organism evidence="13 14">
    <name type="scientific">Amycolatopsis minnesotensis</name>
    <dbReference type="NCBI Taxonomy" id="337894"/>
    <lineage>
        <taxon>Bacteria</taxon>
        <taxon>Bacillati</taxon>
        <taxon>Actinomycetota</taxon>
        <taxon>Actinomycetes</taxon>
        <taxon>Pseudonocardiales</taxon>
        <taxon>Pseudonocardiaceae</taxon>
        <taxon>Amycolatopsis</taxon>
    </lineage>
</organism>
<protein>
    <submittedName>
        <fullName evidence="13">Uncharacterized protein</fullName>
    </submittedName>
</protein>
<accession>A0ABP5BV73</accession>
<dbReference type="Pfam" id="PF18369">
    <property type="entry name" value="PKS_DE"/>
    <property type="match status" value="2"/>
</dbReference>
<dbReference type="SMART" id="SM00829">
    <property type="entry name" value="PKS_ER"/>
    <property type="match status" value="1"/>
</dbReference>
<dbReference type="PROSITE" id="PS50075">
    <property type="entry name" value="CARRIER"/>
    <property type="match status" value="5"/>
</dbReference>
<evidence type="ECO:0000259" key="12">
    <source>
        <dbReference type="PROSITE" id="PS52019"/>
    </source>
</evidence>
<dbReference type="Gene3D" id="1.10.1200.10">
    <property type="entry name" value="ACP-like"/>
    <property type="match status" value="5"/>
</dbReference>
<dbReference type="SMART" id="SM00827">
    <property type="entry name" value="PKS_AT"/>
    <property type="match status" value="5"/>
</dbReference>
<sequence>MNEQKLRDYLKWVTADLAETRERLRETEERAREPIAIVGMACRYPGGAHTPEKLWDLVASGGDAIGGFPENRGWDLAAFDGQQGGFLHDVGDFDAGFFGIGPREALAMDPQQRVLLEVVWEAVEQARLDAGTLRGTRTGVFIGAGPSGYAASPDTESEGSEGHLLTGLSGAVLSGRIAYTMGLEGPAVTVDTACSSSLVALHMAAQALRAGECSTALAGGVAVMAVPMAFEEFARQGGLSPDGRCHAFSDDAAGTGWGEGAGVLVLERLSDARRRGHRVLAVLRGSAVNSDGASNGLTAPSMAAQQRVITQALDNAGLAPSDVDVVEAHGTATTLGDPIEAQALLATYGRHRERPLRLGTVKSNIGHTQAAAGVAGVIKMVMALRAETLPKSRYSANPTSKVDWSAGSVSLLTGNEAWPESETPRRAGVSAFGVSGTNAHLIIESAPPVEESAADVVPAPSVVPWVLHGRTRTALASRARAMLGHLTGNADLAAIGYSLATTRAALPHRAAVTGGSADELAEGLRAVADGLTSPHAVPAGIARGGKLALVFSGQGAQRAGMGRLLHAEVPVFAAALDEVCGHLDAELGVDLRALMFADDSELDQTVYTQAALFAFEVALSRTLHSYGVEPAFLIGHSIGELTAAHVADVLSLPDACRLVAARGRLMQSVERRGAMVSLRTGEADAAGLLDGLAAEIATVNGPAATVVSGDEDAITEVIRRAEERGLRTRRLRVSHAFHSAHMDEVLDEFRAVAGGIAYRAPRIPIVSNVTGEIAEGLDTAEYWVSHLRRAVRFADGVRTLFARGVRRFVEVGPTAALAGAITECLEQEPVAPGDREPFVVTTGRADRAEDAALAAAVAGLHVDGVSLSWDAVFPAATVTDLPLSPFEHETYWLGERRGRHLVEDWRYQISWRGTETAAPSLTGTWLVVSAGGAPEVADVSAALRKAGATAVPVEVDESTPDSRAALREALSAVDGFDGVVSLLGMAPERTHPSEWPGLSLTAALAQALGDLDAGAALWILTRGAVSTGRTDPVPAPVRATAWGFGQVLALEEPDRAGGLIDLPEQFDELAGDRLAACLATASESQFAIRGSGVFGRRLVRRAPSPLRDPGSWSTGTTLITGGSGALAAHVARALAARGAEHLLLVSRRGADAPGADDLAAELTAAGARVTIASCDTGDRAQLEALLAGIDPAVPLTSVVHTAGVVDDGVLTALTPDRFAAVLRPKADAARHLHELTRDLDLSSFVLFSSLAATVGSSGQGNYAAANAYLDALARARRAEGLPATSIAWGPWAEGGMADDATVSRHLRRAGTPPMAPELACAALLDAVAAPGGDGTVAIADLDWSRFGSSPSPRASALLSEIPEAAVTEAVPTGKAEDGEAARLRAMSAGDRLAALTEIVRTQAAAALGHSGADRIEAAQSFRDNGFDSLTAVEFRNAMTAVTGLRLPAGLVFDFPTPAELARHLADEFGDGAGTAAAVPAVPAVSVVDGGEDEIAIIGAGCRFPGGVETPEQFWRLVDDEVDALVPFPADRGWDALDIGGGYAAEGGFLDDIAGFDAAFFGVSPREALAMDPQQRLLLQTSWEALERAGIDPTSVRGDRVGVFLGTNGQDYPALLERSEEDLAGHAGTGSAASVLSGRIAYALGLQGPALTVDTACSASLVALHLACQALRRGECSTALAGGATVMSTPGAYVEFARQGGLAADGRCKPFAAAADGTGWGEGVGVLALERLSDARRLGHPVLAVVKGTAVNSDGASNGLTAPNGRAQQRVITDALAGAGLAPSDVDVVEAHGTGTSLGDPIEAEALLDTYGRDRHGEPLLVGSVKSNIGHTQAASGVAGVLKMVLAMRAGVAPRSLHVDEPSPRVDWSRGGVRVLAESLAWPETGRPRRSAVSAFGVSGTNAHVILELPDELPDEPPAAEAPQDGPAVWVLSGRSEAAARAQAAALLPLAEDPGARVRDIASALLSTRAAFDHRIAVLGDDAAELAAGLRAAADGGALTGTARTGKVAFLFPGQGAQRIGMGRGLYATSAVFAEALDEVCAAFEPQLGISLRDLLLTGEDPESLDRTDHTQPALFAVETALFRLLAHHGLRPDVLTGHSIGELTAAHVSGVLSLPDAARLVAARGRLMHAAPVDGAMLSVRAPENEVVAKVADLPVDLAAVNAPDSVVLSGAASAIEEAAELLSGEGHQVKRLRVGHAFHSRLMDPVLDEFRAVLAGISFGEPEIPLISNLTGARATAAELRTPSYWAEHVRRPVRFADGLAALANEGVTRYVEVGPGKALSGLVSDQDAVTVPLLREADEPRSVRGALAKLHVHGVAFDAANAFGPGGSGPVELPTYPFQAERFWPRLRRAAATATADGEFWARVSAGEADELGAELDLGTGERDALARVLPALASWHRYRGTRDAVEGLRYQATWQPATISGGISGRWLVLGDAPVTAQLADGLAARGAEVSTTLGGAPDGILFAPGEHGLPETLRTLRELAGAGIESPLWTVTTGAVSIGRSDPLTDVGAAQVWGFGRVAALESPRRWGGLVDLPAAVDGRALDRLCSVLSGPEDQVAVRASGCFVRRLTRASRSQNPQNPQCPLWTANGTVLVTGGTGGIGAHVARWLATHGAEHLVLTSRRGAAAPGAAELEAELTEAGARVTIASCDVADRAAVAELIGGIGDLTAVFHAAGVVDATPIAELDEDAAAAVLAAKTLGADHLDELAGDDLDAFVLFSSVAAAWGSGGQSAYAAANAHLDALAERRRARGAAATSVAWGPWAEGGMAAADGAAENLERAGLTLLRPEQALLALEGAIGSGVAGLVVADVDWDRFLPAFTLRRPSPLLSTMEPETPAAPAAAPAEQGELAGLTSVERRRFLLDLVRSLAASVLGHTGADAVRADSAFADLGFDSLTAVELRNALSGRTGLELPVGLVFDFPTPAALAAHLEDLLGTSGEEAAAPVAASDVDTVHDDPIVIVGMSCRYPGGVGSPEQLWDLVSGGGDAIGAFPVDRGWDWSSLYDPREGVPGKSYARESGFVDGVGEFDAAFFGMSPREALATDPQQRLVLETAWEAFERAGIVPSALRGSDTAVFIGAGASGYGLGVDDVPEGVEGYLMTGGAGSVLSGRVAYTLGLQGPALTVDTACSSSLVALHLAVQALRRGEASLALAGGVTVMATPGAFVEFSRQRGLAADGRCKAFAAAADGTGWAEGAGMVLVERLSDARRNGHRVLAVVKGSAVNSDGASNGLTAPSGPAQQRVIRQALAGAGLAPSDVDVVEAHGTGTRLGDPIEAQALLETYGQHRERPLLLGSVKSNIGHTQAAAGAAGVLKMVLALQHDLVPATLHVDEPTPHVNWGRGAVVLAERAHEWPAGDRPRRAGVSAFGVSGTNAHVIIEEPPAEPEKAEAEPASSLPLLVSGRSRAALRANAEAVLKVVEEAGPVAVAWSLATRRGHFEHRAVVRGHDRDELLSGLRALVDDTPSAQLVRGESEPRTVAFVFSGQGAQRAGMGEALYARHRVFADAYDEVCAHLDRHLDRPLRTALSDEGLVDRTQYTQAGLFAVEVALFRLLESFGVRPEFLCGHSIGELTAAHVAGILDLADAAELVAARGRLMQALPDGGAMAALEADEDEVRGFLGAEVGIAAVNGPKAVVVSGTEDAVLAVVDQVRALGRRTQRLRVSHAFHSHLMEPMLAEFAGIAGRIAYRAPELPVVSNVTGALATGDELRSAGYWVRHVREAVRFAAGVESLRAQGVDCFVEVGPDAALTSMVSETVRGEAPVVAVGRRDRDEADALAAALAKLHVEGVDVDWAAVGGAGRDVDLPTYAFQRSRYWLTPGPARGDLSALGQEPAGHPLSAAVVPVDGDDGFVLTSRLSVSTHPWLAEHRVSGRILFPGTAFLELAVLAGDRAGLGTVEEFVLEQPLVLPEDGAVQLQVRVERAAGVARVYSRPEPSGDTARPWVRHGTVMLGAEDDVPFAESEFATWPPAGAEAVDVEGVYDRFAARGVDYGQLFRGLDSVWRLGGDLYAQVRLPAAKEARSFGLHPALLDAALHTLDFSAADGEPTAKLPYAWTGVRLLAVGATELRVRIRPTGRESAFTIHAVDGQGLPVLSVDSLVLRAVPGGTAEAAPEPVATKEKAPFGGRRSVRAAAVPDGDANPLRERISGLARAEQDEALLALVVEQAAVVLEYDSADQVESKRPFKDLGFTSLSAVEFRNALNAATGLRLPATLVFDYPTPVVLAGHLREELLGEGKASAMPKVTVTDSGEPIAIVGMGCRYPGGADSPEELWELVSQGVDAISSLPTDRGWDLEGLYNPDPDVPGTCYAREGGFLHGASYFDPGFFGIAPREAIAMDPQHRLLLETSWEALERAGIDPHSLRDSLTGVFAGVTYQDYANLLLHATDSFEGFLGTGNSPSVLSGRVSYTLGLQGPSVSVDTACSSSLVALHWACASLRQGDCSLALAGGVTVMSTPGSLIEFSRQRALAADGRSKPFSAAADGASWGEGAGMLVLERLSDAKRNGHEVLAVIRSSAVNSDGASNGLTAPNGPAQQRVIRHALAGAGLTPSDVDVVEAHGTGTKLGDPIEAGALLATYGAGHDESSPLWLGSVKSNIGHAQAASGVAGIIKMVEALKHEQLPRTLHADTPSPHVDWTAGAVKLLTETRPWTAEGRPRRAAVSSFGMSGTNAHVILEQAPATGRAESAAVPSVRPFLLSASAPAALDARAAQLGSLVDGQEATVLADVAFSLATTRAMLEHRGVVVGTAGDEIAAAARAFGSADEPASVVRGVADLAGKTVFVFPGQGSQWLGMAEELMAASPVFADRIAACETAMAPFVDWSLRDVLAGAPGAPGFDRVDVVQPALFAVMVATAELWRSYGVEPAAVLGHSQGEIAAACVAGGLALSDAAKVVCLRSKAIGSIAGLGGMVSLATGQAEAEDLLRRWDGRISVAALNGPASTVVAGDAEALDELMDVCEAAGTRAKRVPVDYASHSAHVERIEAELAELLAGIEPRTGTVPFYSTVDDQWLGTAELGAGYWYRNLRQTVRFEPATRALLAAGYDAFVETGPHPVLGMAIRETIEAAGLDSEPAVVGSVRRDEGSLDRFLLSAAELFVRGVPVDFGPVLDGAGTALPTYPFQRARFWPTLRDGAGSAEATVTADAVSTEFWRYVEEADTAVLSERLGVAADASLGELLPALSAWRHGEDRRNLARDWRYRVRWQPLGERRDAKLTGRWLAVVPGTESEWAGDLLAGLAGPAVEFETMTVDPSTEDRAALAARFAENAAYEGILCLLPLDERPHPVAADVPAGLAGTMTLVQALDDAGVTGAVWCVTREATASARTDRLTSVGQSLVWGFGRVVAVENPARWGGLADLPAALDRRCATGLAAVLTSGGGEDQVSVRSSGVFVRRLVRAAEPAEVTPWSPSGTVLVTGGTGALGGLVAERLAESGAEHLLLLSRRGPAADGAADLVARLAAHGASATVVACDAADRDALAAVLAEVPSLTAVVHAAGTLDDGVAESLTVEQFAGVLRPKVSAARNLHELTDGLEAFVLFSSTAGVWGGPGQGNYAAANAALDALAEHRAGLGLPVTSIAWGPWAEAGMAQNAAVAERQRKGGIHALDPELAMEVLFAAAGSGDATLTVAGVDWPTYAPAFTALRPSALIREIPEAASAAEAAAENRAGAGLSGLREQIAGLAGDERDRAVLDVVRGQAALVLGHDGPDAIEPRKAFSDLGFDSLTAVDFRNRLTAASGLRLPATLIFDYPTPRALTRHLLAELGEPAVATVAPVVRQSEVDDPVVIVGAACRFPGGIGSPDELWDLVHSGADALGPLPTDRGWPLDVLYGDGPGASGAREGGYLQGASAFDAGFFGISPREALAMDPQQRLMLECSWEALERAGIDPLSLQGRDAGVFAGSNGQDYTSMLLASSDDFEGYLMTGNAASVVSGRVAYTFGTEGPAVTVDTACSSSLVALHLAAQSLRRGECSLALAGGVTIMSTPGSLVEFTKQGGLSGDGRCKAFADAADGTGWSEGVGVLVVERLSDARRLGHRVLAVVRGSAVNSDGASNGLTAPNGPSQQRVIRAALADAGLEVSDVDAVEAHGTGTKLGDPIEAQALLATYGQDRDEPLWLGSVKSNIGHTQAAAGVAGVVKMVAALQRGVLPATLHVDSPSSHVDWSAGGVEVLTEARDWPAVDRPRRAGVSAFGISGTNAHIILEQAPAEEVPERADVEIADPVVPWVVSGRDDAGVVAQASGLAAGLSTEDSGSVVDVGWSLATERAALDERAVVIGADRAELLAGLESLTGAVRGRVSGDGRVGVVFSGQGAQRAGMGRELAGRFPVFAAVIEEIDAVMPVREVMFSGDSLDETGVTQPVLFAFEVALYRLLESFGITPAVVMGHSVGEIVAAHVAGVVSLGDACTLVSARASLMQGLPAGGAMVSLQATVDEVEPLLAGEALVSIAAVNAADAVVISGDVEAVERIAATVAGWDRKTTRLTVSHAFHSPLMEPMLDEFARAIAGLRLSEPTMPLISNLTGTLVTPGLVTDPGYWVRHVREAVRFADGVRALDADLVLEIGPKAALAGMVARTTAIPVTATGRKGVDEPTAVLTALANLWVHGAEVDWNGAFADLHPRHADLPTRAFTPARYWPTLRVGTGDVSAAGLGATGHPLLGAVVGLAGGGWVLSGRISLATHPWLGEHVVQGSVLFPATGFVELALRAGELTGCDALDELTIAAPLVLGEHQAVDIQVSVDEDNRVEIHSRTAGAGTEWLPHASGALAHANSTVDTAWAAGAWPPPETSEVDTSELYEVFAMGGFDYGPSFRGLTSAWRGTDEVFLDVVLPGEAAAGDFGVHPALLDAALQGLVFVSEGGARVPFSWDRVTLGAVGARRLRVRLTETGSDVVSLTATDTTGQLVLAAEGVVMRPAPATKQVSTAPPLLELEWTATDLPETPGTTGWARLGPDQLGLGLPERPGDVLVLTVRGEGFDDVHDELARVLTTVQDWLGENTESTLLVVTRGAVAFDDGTTVGTLPVDVTGAAVWGLVRSVAAENPGRVVLADTDTGSLDELAAGLASGASQFALRAGRIWTPSLTRAGGELILPAGDWRVHESGSGSVGDLTVLPHEPAEPGEGEVRISVRAAGLNFRDVLTVLGMYPGETSPLGLEGAGVVTGVGEGVTAFSIGDRVLGMFPGALGTTAVIDQRMLAPIPPGMSFADAASVPITYLTAWYGLRDLGELAKGERVLVHAAAGGVGMAAVQLARHWGAEVVGTASAGKWPVLERLGLTADQIASSRTLEFADRFGEVDVVLNSLAREFVDASLGMLKPGGRFIEMGKTDVRTPSGVTYHAFDLVEAGPDRIAEMLAEIMGLLRDGVLSPLPIAVWDARGVRDAFRYMAAARHVGKVVVTVPRPLSGGTVLVTGGTGGIGSRLAKHLAVEHGVRDLVLLSRSGRADGLADELAELGARVRIERCDVSQRDSLARVLDGLDDLSAVFHTAGVVDDATVAGLTAERIDGVLAPKFDGARWLHELTADRDLTHFVLFSGAAGLLGGAGQGNYAAANTAVDALAAWRRAAGLPATALAWGPWTSEFGMTSALTDTDVARMSRGGMLPLTAEDGLGMLDAALGSGVAAAVPVKVNTAAVQANPEQVPPLFHGLAGPARRRAAASAQVAAKSLADVLAGQTPGARRETVLGVVSEHVAAVLGHQSADGVAPDRTFNELGFDSLTSVELRNRLGSATDLRLPATLVFDYPTAIELTGYLLDELTIPAAEPVAVAPESALAEIDRLDGLLGALRTENGTRAEIGERLAKLLETWQGGRLAEAPVEDELDDLSDASADELFQLLDNELES</sequence>
<dbReference type="PROSITE" id="PS00606">
    <property type="entry name" value="KS3_1"/>
    <property type="match status" value="5"/>
</dbReference>
<dbReference type="SUPFAM" id="SSF55048">
    <property type="entry name" value="Probable ACP-binding domain of malonyl-CoA ACP transacylase"/>
    <property type="match status" value="5"/>
</dbReference>
<dbReference type="CDD" id="cd00833">
    <property type="entry name" value="PKS"/>
    <property type="match status" value="5"/>
</dbReference>
<feature type="domain" description="Carrier" evidence="10">
    <location>
        <begin position="1393"/>
        <end position="1468"/>
    </location>
</feature>
<evidence type="ECO:0000259" key="11">
    <source>
        <dbReference type="PROSITE" id="PS52004"/>
    </source>
</evidence>
<evidence type="ECO:0000256" key="5">
    <source>
        <dbReference type="ARBA" id="ARBA00022679"/>
    </source>
</evidence>
<dbReference type="PROSITE" id="PS52019">
    <property type="entry name" value="PKS_MFAS_DH"/>
    <property type="match status" value="2"/>
</dbReference>
<dbReference type="InterPro" id="IPR036291">
    <property type="entry name" value="NAD(P)-bd_dom_sf"/>
</dbReference>
<dbReference type="CDD" id="cd08952">
    <property type="entry name" value="KR_1_SDR_x"/>
    <property type="match status" value="3"/>
</dbReference>
<evidence type="ECO:0000256" key="3">
    <source>
        <dbReference type="ARBA" id="ARBA00022450"/>
    </source>
</evidence>
<feature type="active site" description="Proton acceptor; for dehydratase activity" evidence="9">
    <location>
        <position position="3869"/>
    </location>
</feature>
<dbReference type="Pfam" id="PF00550">
    <property type="entry name" value="PP-binding"/>
    <property type="match status" value="5"/>
</dbReference>
<dbReference type="Pfam" id="PF08240">
    <property type="entry name" value="ADH_N"/>
    <property type="match status" value="1"/>
</dbReference>
<proteinExistence type="predicted"/>
<dbReference type="InterPro" id="IPR015083">
    <property type="entry name" value="NorB/c/GfsB-D-like_docking"/>
</dbReference>
<dbReference type="SUPFAM" id="SSF101173">
    <property type="entry name" value="Docking domain B of the erythromycin polyketide synthase (DEBS)"/>
    <property type="match status" value="1"/>
</dbReference>
<dbReference type="NCBIfam" id="NF045894">
    <property type="entry name" value="PKS_plus_SDR"/>
    <property type="match status" value="1"/>
</dbReference>
<dbReference type="InterPro" id="IPR014043">
    <property type="entry name" value="Acyl_transferase_dom"/>
</dbReference>
<dbReference type="SUPFAM" id="SSF53901">
    <property type="entry name" value="Thiolase-like"/>
    <property type="match status" value="5"/>
</dbReference>
<dbReference type="Pfam" id="PF16197">
    <property type="entry name" value="KAsynt_C_assoc"/>
    <property type="match status" value="5"/>
</dbReference>
<feature type="domain" description="Ketosynthase family 3 (KS3)" evidence="11">
    <location>
        <begin position="1491"/>
        <end position="1908"/>
    </location>
</feature>
<dbReference type="InterPro" id="IPR020841">
    <property type="entry name" value="PKS_Beta-ketoAc_synthase_dom"/>
</dbReference>
<evidence type="ECO:0000256" key="4">
    <source>
        <dbReference type="ARBA" id="ARBA00022553"/>
    </source>
</evidence>
<comment type="pathway">
    <text evidence="2">Antibiotic biosynthesis.</text>
</comment>
<dbReference type="InterPro" id="IPR020843">
    <property type="entry name" value="ER"/>
</dbReference>
<dbReference type="InterPro" id="IPR009081">
    <property type="entry name" value="PP-bd_ACP"/>
</dbReference>
<evidence type="ECO:0000256" key="9">
    <source>
        <dbReference type="PROSITE-ProRule" id="PRU01363"/>
    </source>
</evidence>
<dbReference type="InterPro" id="IPR036736">
    <property type="entry name" value="ACP-like_sf"/>
</dbReference>
<evidence type="ECO:0000313" key="13">
    <source>
        <dbReference type="EMBL" id="GAA1952195.1"/>
    </source>
</evidence>
<feature type="active site" description="Proton donor; for dehydratase activity" evidence="9">
    <location>
        <position position="6836"/>
    </location>
</feature>
<feature type="region of interest" description="N-terminal hotdog fold" evidence="9">
    <location>
        <begin position="6646"/>
        <end position="6763"/>
    </location>
</feature>
<dbReference type="Pfam" id="PF00109">
    <property type="entry name" value="ketoacyl-synt"/>
    <property type="match status" value="5"/>
</dbReference>
<keyword evidence="8" id="KW-0012">Acyltransferase</keyword>
<feature type="domain" description="Ketosynthase family 3 (KS3)" evidence="11">
    <location>
        <begin position="5776"/>
        <end position="6197"/>
    </location>
</feature>
<dbReference type="CDD" id="cd05195">
    <property type="entry name" value="enoyl_red"/>
    <property type="match status" value="1"/>
</dbReference>
<dbReference type="InterPro" id="IPR013968">
    <property type="entry name" value="PKS_KR"/>
</dbReference>
<dbReference type="InterPro" id="IPR001227">
    <property type="entry name" value="Ac_transferase_dom_sf"/>
</dbReference>
<dbReference type="PANTHER" id="PTHR43775:SF51">
    <property type="entry name" value="INACTIVE PHENOLPHTHIOCEROL SYNTHESIS POLYKETIDE SYNTHASE TYPE I PKS1-RELATED"/>
    <property type="match status" value="1"/>
</dbReference>
<feature type="domain" description="Ketosynthase family 3 (KS3)" evidence="11">
    <location>
        <begin position="4250"/>
        <end position="4676"/>
    </location>
</feature>
<dbReference type="InterPro" id="IPR049900">
    <property type="entry name" value="PKS_mFAS_DH"/>
</dbReference>
<evidence type="ECO:0000256" key="8">
    <source>
        <dbReference type="ARBA" id="ARBA00023315"/>
    </source>
</evidence>
<dbReference type="InterPro" id="IPR041618">
    <property type="entry name" value="PKS_DE"/>
</dbReference>
<feature type="domain" description="PKS/mFAS DH" evidence="12">
    <location>
        <begin position="6646"/>
        <end position="6910"/>
    </location>
</feature>
<dbReference type="SMART" id="SM01294">
    <property type="entry name" value="PKS_PP_betabranch"/>
    <property type="match status" value="5"/>
</dbReference>
<dbReference type="InterPro" id="IPR049551">
    <property type="entry name" value="PKS_DH_C"/>
</dbReference>
<dbReference type="InterPro" id="IPR032821">
    <property type="entry name" value="PKS_assoc"/>
</dbReference>
<dbReference type="InterPro" id="IPR002364">
    <property type="entry name" value="Quin_OxRdtase/zeta-crystal_CS"/>
</dbReference>
<feature type="domain" description="Ketosynthase family 3 (KS3)" evidence="11">
    <location>
        <begin position="32"/>
        <end position="445"/>
    </location>
</feature>
<dbReference type="SUPFAM" id="SSF47336">
    <property type="entry name" value="ACP-like"/>
    <property type="match status" value="5"/>
</dbReference>
<comment type="cofactor">
    <cofactor evidence="1">
        <name>pantetheine 4'-phosphate</name>
        <dbReference type="ChEBI" id="CHEBI:47942"/>
    </cofactor>
</comment>
<dbReference type="InterPro" id="IPR042104">
    <property type="entry name" value="PKS_dehydratase_sf"/>
</dbReference>
<feature type="region of interest" description="C-terminal hotdog fold" evidence="9">
    <location>
        <begin position="6777"/>
        <end position="6910"/>
    </location>
</feature>
<dbReference type="InterPro" id="IPR018201">
    <property type="entry name" value="Ketoacyl_synth_AS"/>
</dbReference>
<dbReference type="Gene3D" id="3.40.50.720">
    <property type="entry name" value="NAD(P)-binding Rossmann-like Domain"/>
    <property type="match status" value="4"/>
</dbReference>
<dbReference type="Pfam" id="PF21089">
    <property type="entry name" value="PKS_DH_N"/>
    <property type="match status" value="2"/>
</dbReference>
<dbReference type="SUPFAM" id="SSF51735">
    <property type="entry name" value="NAD(P)-binding Rossmann-fold domains"/>
    <property type="match status" value="9"/>
</dbReference>
<dbReference type="SUPFAM" id="SSF50129">
    <property type="entry name" value="GroES-like"/>
    <property type="match status" value="1"/>
</dbReference>
<dbReference type="SMART" id="SM00822">
    <property type="entry name" value="PKS_KR"/>
    <property type="match status" value="4"/>
</dbReference>
<dbReference type="SMART" id="SM00826">
    <property type="entry name" value="PKS_DH"/>
    <property type="match status" value="2"/>
</dbReference>
<comment type="caution">
    <text evidence="13">The sequence shown here is derived from an EMBL/GenBank/DDBJ whole genome shotgun (WGS) entry which is preliminary data.</text>
</comment>
<feature type="domain" description="Carrier" evidence="10">
    <location>
        <begin position="4157"/>
        <end position="4232"/>
    </location>
</feature>
<dbReference type="Pfam" id="PF00698">
    <property type="entry name" value="Acyl_transf_1"/>
    <property type="match status" value="5"/>
</dbReference>
<dbReference type="InterPro" id="IPR057326">
    <property type="entry name" value="KR_dom"/>
</dbReference>
<dbReference type="InterPro" id="IPR016036">
    <property type="entry name" value="Malonyl_transacylase_ACP-bd"/>
</dbReference>
<dbReference type="PROSITE" id="PS01162">
    <property type="entry name" value="QOR_ZETA_CRYSTAL"/>
    <property type="match status" value="1"/>
</dbReference>
<gene>
    <name evidence="13" type="ORF">GCM10009754_21400</name>
</gene>
<dbReference type="RefSeq" id="WP_344416259.1">
    <property type="nucleotide sequence ID" value="NZ_BAAANN010000007.1"/>
</dbReference>
<dbReference type="Proteomes" id="UP001501116">
    <property type="component" value="Unassembled WGS sequence"/>
</dbReference>
<evidence type="ECO:0000256" key="6">
    <source>
        <dbReference type="ARBA" id="ARBA00023194"/>
    </source>
</evidence>
<dbReference type="Gene3D" id="3.40.366.10">
    <property type="entry name" value="Malonyl-Coenzyme A Acyl Carrier Protein, domain 2"/>
    <property type="match status" value="5"/>
</dbReference>
<evidence type="ECO:0000313" key="14">
    <source>
        <dbReference type="Proteomes" id="UP001501116"/>
    </source>
</evidence>
<feature type="active site" description="Proton acceptor; for dehydratase activity" evidence="9">
    <location>
        <position position="6677"/>
    </location>
</feature>
<dbReference type="Pfam" id="PF14765">
    <property type="entry name" value="PS-DH"/>
    <property type="match status" value="2"/>
</dbReference>
<feature type="domain" description="Ketosynthase family 3 (KS3)" evidence="11">
    <location>
        <begin position="2958"/>
        <end position="3382"/>
    </location>
</feature>
<dbReference type="InterPro" id="IPR016035">
    <property type="entry name" value="Acyl_Trfase/lysoPLipase"/>
</dbReference>
<evidence type="ECO:0000256" key="7">
    <source>
        <dbReference type="ARBA" id="ARBA00023268"/>
    </source>
</evidence>
<evidence type="ECO:0000256" key="1">
    <source>
        <dbReference type="ARBA" id="ARBA00001957"/>
    </source>
</evidence>
<keyword evidence="5" id="KW-0808">Transferase</keyword>
<keyword evidence="6" id="KW-0045">Antibiotic biosynthesis</keyword>
<dbReference type="Pfam" id="PF08990">
    <property type="entry name" value="Docking"/>
    <property type="match status" value="1"/>
</dbReference>
<feature type="domain" description="Carrier" evidence="10">
    <location>
        <begin position="5683"/>
        <end position="5758"/>
    </location>
</feature>
<dbReference type="Gene3D" id="3.90.180.10">
    <property type="entry name" value="Medium-chain alcohol dehydrogenases, catalytic domain"/>
    <property type="match status" value="1"/>
</dbReference>
<dbReference type="Gene3D" id="3.10.129.110">
    <property type="entry name" value="Polyketide synthase dehydratase"/>
    <property type="match status" value="2"/>
</dbReference>
<feature type="region of interest" description="N-terminal hotdog fold" evidence="9">
    <location>
        <begin position="3837"/>
        <end position="3959"/>
    </location>
</feature>
<keyword evidence="3" id="KW-0596">Phosphopantetheine</keyword>
<dbReference type="InterPro" id="IPR011032">
    <property type="entry name" value="GroES-like_sf"/>
</dbReference>
<dbReference type="PROSITE" id="PS00012">
    <property type="entry name" value="PHOSPHOPANTETHEINE"/>
    <property type="match status" value="2"/>
</dbReference>
<evidence type="ECO:0000259" key="10">
    <source>
        <dbReference type="PROSITE" id="PS50075"/>
    </source>
</evidence>